<dbReference type="EMBL" id="CP013244">
    <property type="protein sequence ID" value="ANP45035.1"/>
    <property type="molecule type" value="Genomic_DNA"/>
</dbReference>
<dbReference type="PRINTS" id="PR00081">
    <property type="entry name" value="GDHRDH"/>
</dbReference>
<dbReference type="NCBIfam" id="NF006123">
    <property type="entry name" value="PRK08267.1"/>
    <property type="match status" value="1"/>
</dbReference>
<sequence length="270" mass="29142">MAEPQKTIFVTGAGSGIGRATAQLFAQRGWFVGLFDVNAKGLEETAASLPEGQRLSMEFDVRDRAGWARAVETFGQATNRRMHVLFNNAGVGRGGPIDEMPGDDIDLVLDVNLKGVINGVNAALPLLRETPGARIVNTASVAGIFGAPNMAVYCATKFGVRGLTESLDIEFSKYGVRVVSLMPWFVDTAILDGLPAGSNQGSNRRIRDALTENKTPIYPVSMAAERAWDAAHGSDVHYMVGQAAERARFFARFFPGAMRNQIKKQFSSEG</sequence>
<organism evidence="4 5">
    <name type="scientific">Candidatus Viadribacter manganicus</name>
    <dbReference type="NCBI Taxonomy" id="1759059"/>
    <lineage>
        <taxon>Bacteria</taxon>
        <taxon>Pseudomonadati</taxon>
        <taxon>Pseudomonadota</taxon>
        <taxon>Alphaproteobacteria</taxon>
        <taxon>Hyphomonadales</taxon>
        <taxon>Hyphomonadaceae</taxon>
        <taxon>Candidatus Viadribacter</taxon>
    </lineage>
</organism>
<dbReference type="AlphaFoldDB" id="A0A1B1AER8"/>
<dbReference type="Proteomes" id="UP000092498">
    <property type="component" value="Chromosome"/>
</dbReference>
<dbReference type="OrthoDB" id="9793825at2"/>
<evidence type="ECO:0000256" key="2">
    <source>
        <dbReference type="ARBA" id="ARBA00023002"/>
    </source>
</evidence>
<keyword evidence="2" id="KW-0560">Oxidoreductase</keyword>
<evidence type="ECO:0000256" key="3">
    <source>
        <dbReference type="RuleBase" id="RU000363"/>
    </source>
</evidence>
<dbReference type="PRINTS" id="PR00080">
    <property type="entry name" value="SDRFAMILY"/>
</dbReference>
<evidence type="ECO:0000313" key="5">
    <source>
        <dbReference type="Proteomes" id="UP000092498"/>
    </source>
</evidence>
<evidence type="ECO:0000313" key="4">
    <source>
        <dbReference type="EMBL" id="ANP45035.1"/>
    </source>
</evidence>
<dbReference type="STRING" id="1759059.ATE48_03415"/>
<dbReference type="PANTHER" id="PTHR43391">
    <property type="entry name" value="RETINOL DEHYDROGENASE-RELATED"/>
    <property type="match status" value="1"/>
</dbReference>
<evidence type="ECO:0000256" key="1">
    <source>
        <dbReference type="ARBA" id="ARBA00006484"/>
    </source>
</evidence>
<dbReference type="InterPro" id="IPR036291">
    <property type="entry name" value="NAD(P)-bd_dom_sf"/>
</dbReference>
<proteinExistence type="inferred from homology"/>
<dbReference type="GO" id="GO:0016491">
    <property type="term" value="F:oxidoreductase activity"/>
    <property type="evidence" value="ECO:0007669"/>
    <property type="project" value="UniProtKB-KW"/>
</dbReference>
<reference evidence="4 5" key="1">
    <citation type="submission" date="2015-11" db="EMBL/GenBank/DDBJ databases">
        <title>Whole-Genome Sequence of Candidatus Oderbacter manganicum from the National Park Lower Oder Valley, Germany.</title>
        <authorList>
            <person name="Braun B."/>
            <person name="Liere K."/>
            <person name="Szewzyk U."/>
        </authorList>
    </citation>
    <scope>NUCLEOTIDE SEQUENCE [LARGE SCALE GENOMIC DNA]</scope>
    <source>
        <strain evidence="4 5">OTSz_A_272</strain>
    </source>
</reference>
<comment type="similarity">
    <text evidence="1 3">Belongs to the short-chain dehydrogenases/reductases (SDR) family.</text>
</comment>
<name>A0A1B1AER8_9PROT</name>
<gene>
    <name evidence="4" type="ORF">ATE48_03415</name>
</gene>
<accession>A0A1B1AER8</accession>
<dbReference type="Pfam" id="PF00106">
    <property type="entry name" value="adh_short"/>
    <property type="match status" value="1"/>
</dbReference>
<dbReference type="SUPFAM" id="SSF51735">
    <property type="entry name" value="NAD(P)-binding Rossmann-fold domains"/>
    <property type="match status" value="1"/>
</dbReference>
<protein>
    <submittedName>
        <fullName evidence="4">Short-chain dehydrogenase</fullName>
    </submittedName>
</protein>
<dbReference type="InterPro" id="IPR002347">
    <property type="entry name" value="SDR_fam"/>
</dbReference>
<keyword evidence="5" id="KW-1185">Reference proteome</keyword>
<dbReference type="Gene3D" id="3.40.50.720">
    <property type="entry name" value="NAD(P)-binding Rossmann-like Domain"/>
    <property type="match status" value="1"/>
</dbReference>
<dbReference type="PANTHER" id="PTHR43391:SF82">
    <property type="entry name" value="OXIDOREDUCTASE SADH-RELATED"/>
    <property type="match status" value="1"/>
</dbReference>
<dbReference type="RefSeq" id="WP_066767808.1">
    <property type="nucleotide sequence ID" value="NZ_CP013244.1"/>
</dbReference>
<dbReference type="InParanoid" id="A0A1B1AER8"/>
<dbReference type="KEGG" id="cbot:ATE48_03415"/>